<name>A0A9N9UNQ9_9HYPO</name>
<feature type="repeat" description="ANK" evidence="3">
    <location>
        <begin position="1214"/>
        <end position="1246"/>
    </location>
</feature>
<accession>A0A9N9UNQ9</accession>
<dbReference type="OrthoDB" id="5103729at2759"/>
<dbReference type="InterPro" id="IPR029058">
    <property type="entry name" value="AB_hydrolase_fold"/>
</dbReference>
<feature type="repeat" description="ANK" evidence="3">
    <location>
        <begin position="1310"/>
        <end position="1342"/>
    </location>
</feature>
<dbReference type="Pfam" id="PF12796">
    <property type="entry name" value="Ank_2"/>
    <property type="match status" value="4"/>
</dbReference>
<evidence type="ECO:0000313" key="5">
    <source>
        <dbReference type="EMBL" id="CAG9993969.1"/>
    </source>
</evidence>
<sequence>MSADYCRSFRLRGIPCGYQSRIDVRELVKKVLCIEPDASVVVHSLAINPVHENSQVATLSFHTTPNSLSDCSRNEWDFELLASDTSGDDALDVISLVFDTHFWGFTPLHRTKDSDCHIDIIAISGLNGHAFGSFKRKQGSFMWLRDALPLDVRNARILIYGYDTQLIQSHSFQNLTDLGRTLQGYLKTIRKSNDFRPIIFIGHSLGGLVVKEVGITFGLSLDICVFNHTNIPLQAVVQLKKEQNEEDGSILKSIAAFLFFGVPHQGMAIESLVPLVHNSPNMGLLQSLDRNSPLLPRLTTDFSKSFVGKTPRTISFYETEKSRTAVEITRRVGVVKCHLQHLQGTSGKWELSGPFEVLVDISSATYGSDSQHPVNRNHSELVKYNSQYDGIYERVRNVLQSLNNILPREPVYTSMEVESHSSSNLSNETFECLKSLSFREQEHRYNDILSAENTCGWLLEDSQYQAWMNQPGSLFWIKGNPGAGKSVLMKFAVTMMKQREPNERVLSFFVHGRGAELQKTPLGMFRALLHSMLELFPDYLSSLTSQFNDQEKRRGSYQENRWQWQESELKKIMSEILTKGTKKQPIVLFVDALDECGKHHAKSLLSYFRDLMEDVKREGAQVKICFSSRHYPILGLDKIPSISVEERNDKDIRSFVRSRLSDIQPAVKRQKLETEILQKAHGGFQWTVLIVDKVMEGYINGVNAHDLYHQLETTPEALGEFYGKTLSSVAGVERKQMVKLFSWILFAKQPLSLQELREALTTDKDMAHTSISELRHYASTTLDEFERHVRYISRGLVEFQTREIWEQYEVGGEESDKEAQFIHQSVADYVLEEFLSHTGSGSSVESTVGAGHFQISRSCLRYMTLREILEGTQLTRGSLSVKFPLLPYVVRNLFYHIQKVEQEGILQLDLLPIIHNDWQPNTLRRIASVWRIMDPYRAYTPMGWPFVEGRPLHSLVTFGSKSAFDAFLEMGDVQVDDRDSHGNTSLLLAIRERHQEIALALLERSTKWQNRHEVAVQIPGGPEETMSRSNYVVDVDAENNDGETSLDVAFQERLDEVIIKLIEAGADLGSSEQETGLLFHAIDRRHELLFAKLLRENVKLDGAVYFTVENLIYTGGDKLLEDFIVRLLDAGANTSKNVEAYDESDEDDEEIKENYEAILLASRTGQTSLVSLLLSHGVSTTVIDGTFFLAVKNGHEEIAKMLIDNEADINTRIHGLTPLSYAIRNGHEVIVKMLIDNEADINIRIDGLTPLSYAIRNGHEAIVKMLIDNEADINTRIDGLTPLSYAILNGHEAIVKMLIDNEADINIRIDGLTPLLYAIQNSHEAIVKMLIDYKADVNIRHYQTGSTPLLSALQGGHKTIADMLLHNGADVNSSNIQGLTPLLYAIQSGQVAMVNALIERGADLNAYNNKRPTPLFCATQNSEEALAKILIESGADPNACDNQGLTPLLWASQNGKWEIANALVEMGAFV</sequence>
<dbReference type="Gene3D" id="3.40.50.300">
    <property type="entry name" value="P-loop containing nucleotide triphosphate hydrolases"/>
    <property type="match status" value="1"/>
</dbReference>
<dbReference type="PROSITE" id="PS50088">
    <property type="entry name" value="ANK_REPEAT"/>
    <property type="match status" value="9"/>
</dbReference>
<feature type="repeat" description="ANK" evidence="3">
    <location>
        <begin position="1041"/>
        <end position="1073"/>
    </location>
</feature>
<keyword evidence="2 3" id="KW-0040">ANK repeat</keyword>
<feature type="repeat" description="ANK" evidence="3">
    <location>
        <begin position="1278"/>
        <end position="1310"/>
    </location>
</feature>
<dbReference type="PANTHER" id="PTHR24198:SF165">
    <property type="entry name" value="ANKYRIN REPEAT-CONTAINING PROTEIN-RELATED"/>
    <property type="match status" value="1"/>
</dbReference>
<feature type="domain" description="Nephrocystin 3-like N-terminal" evidence="4">
    <location>
        <begin position="453"/>
        <end position="629"/>
    </location>
</feature>
<feature type="repeat" description="ANK" evidence="3">
    <location>
        <begin position="1246"/>
        <end position="1278"/>
    </location>
</feature>
<evidence type="ECO:0000256" key="3">
    <source>
        <dbReference type="PROSITE-ProRule" id="PRU00023"/>
    </source>
</evidence>
<dbReference type="InterPro" id="IPR056884">
    <property type="entry name" value="NPHP3-like_N"/>
</dbReference>
<dbReference type="SUPFAM" id="SSF48403">
    <property type="entry name" value="Ankyrin repeat"/>
    <property type="match status" value="2"/>
</dbReference>
<evidence type="ECO:0000313" key="6">
    <source>
        <dbReference type="Proteomes" id="UP000754883"/>
    </source>
</evidence>
<keyword evidence="1" id="KW-0677">Repeat</keyword>
<evidence type="ECO:0000259" key="4">
    <source>
        <dbReference type="Pfam" id="PF24883"/>
    </source>
</evidence>
<organism evidence="5 6">
    <name type="scientific">Clonostachys byssicola</name>
    <dbReference type="NCBI Taxonomy" id="160290"/>
    <lineage>
        <taxon>Eukaryota</taxon>
        <taxon>Fungi</taxon>
        <taxon>Dikarya</taxon>
        <taxon>Ascomycota</taxon>
        <taxon>Pezizomycotina</taxon>
        <taxon>Sordariomycetes</taxon>
        <taxon>Hypocreomycetidae</taxon>
        <taxon>Hypocreales</taxon>
        <taxon>Bionectriaceae</taxon>
        <taxon>Clonostachys</taxon>
    </lineage>
</organism>
<protein>
    <recommendedName>
        <fullName evidence="4">Nephrocystin 3-like N-terminal domain-containing protein</fullName>
    </recommendedName>
</protein>
<comment type="caution">
    <text evidence="5">The sequence shown here is derived from an EMBL/GenBank/DDBJ whole genome shotgun (WGS) entry which is preliminary data.</text>
</comment>
<dbReference type="Gene3D" id="1.25.40.20">
    <property type="entry name" value="Ankyrin repeat-containing domain"/>
    <property type="match status" value="4"/>
</dbReference>
<dbReference type="EMBL" id="CABFNO020001523">
    <property type="protein sequence ID" value="CAG9993969.1"/>
    <property type="molecule type" value="Genomic_DNA"/>
</dbReference>
<dbReference type="Proteomes" id="UP000754883">
    <property type="component" value="Unassembled WGS sequence"/>
</dbReference>
<dbReference type="SMART" id="SM00248">
    <property type="entry name" value="ANK"/>
    <property type="match status" value="12"/>
</dbReference>
<evidence type="ECO:0000256" key="1">
    <source>
        <dbReference type="ARBA" id="ARBA00022737"/>
    </source>
</evidence>
<dbReference type="InterPro" id="IPR036770">
    <property type="entry name" value="Ankyrin_rpt-contain_sf"/>
</dbReference>
<dbReference type="InterPro" id="IPR027417">
    <property type="entry name" value="P-loop_NTPase"/>
</dbReference>
<dbReference type="SUPFAM" id="SSF52540">
    <property type="entry name" value="P-loop containing nucleoside triphosphate hydrolases"/>
    <property type="match status" value="1"/>
</dbReference>
<gene>
    <name evidence="5" type="ORF">CBYS24578_00004546</name>
</gene>
<dbReference type="Pfam" id="PF24883">
    <property type="entry name" value="NPHP3_N"/>
    <property type="match status" value="1"/>
</dbReference>
<feature type="repeat" description="ANK" evidence="3">
    <location>
        <begin position="1377"/>
        <end position="1409"/>
    </location>
</feature>
<dbReference type="PRINTS" id="PR01415">
    <property type="entry name" value="ANKYRIN"/>
</dbReference>
<dbReference type="PANTHER" id="PTHR24198">
    <property type="entry name" value="ANKYRIN REPEAT AND PROTEIN KINASE DOMAIN-CONTAINING PROTEIN"/>
    <property type="match status" value="1"/>
</dbReference>
<feature type="repeat" description="ANK" evidence="3">
    <location>
        <begin position="1443"/>
        <end position="1470"/>
    </location>
</feature>
<dbReference type="InterPro" id="IPR002110">
    <property type="entry name" value="Ankyrin_rpt"/>
</dbReference>
<reference evidence="6" key="1">
    <citation type="submission" date="2019-06" db="EMBL/GenBank/DDBJ databases">
        <authorList>
            <person name="Broberg M."/>
        </authorList>
    </citation>
    <scope>NUCLEOTIDE SEQUENCE [LARGE SCALE GENOMIC DNA]</scope>
</reference>
<proteinExistence type="predicted"/>
<feature type="repeat" description="ANK" evidence="3">
    <location>
        <begin position="1344"/>
        <end position="1376"/>
    </location>
</feature>
<dbReference type="SUPFAM" id="SSF53474">
    <property type="entry name" value="alpha/beta-Hydrolases"/>
    <property type="match status" value="1"/>
</dbReference>
<dbReference type="Gene3D" id="3.40.50.1820">
    <property type="entry name" value="alpha/beta hydrolase"/>
    <property type="match status" value="1"/>
</dbReference>
<keyword evidence="6" id="KW-1185">Reference proteome</keyword>
<reference evidence="5 6" key="2">
    <citation type="submission" date="2021-10" db="EMBL/GenBank/DDBJ databases">
        <authorList>
            <person name="Piombo E."/>
        </authorList>
    </citation>
    <scope>NUCLEOTIDE SEQUENCE [LARGE SCALE GENOMIC DNA]</scope>
</reference>
<dbReference type="PROSITE" id="PS50297">
    <property type="entry name" value="ANK_REP_REGION"/>
    <property type="match status" value="8"/>
</dbReference>
<feature type="repeat" description="ANK" evidence="3">
    <location>
        <begin position="1410"/>
        <end position="1442"/>
    </location>
</feature>
<evidence type="ECO:0000256" key="2">
    <source>
        <dbReference type="ARBA" id="ARBA00023043"/>
    </source>
</evidence>